<dbReference type="InterPro" id="IPR020568">
    <property type="entry name" value="Ribosomal_Su5_D2-typ_SF"/>
</dbReference>
<evidence type="ECO:0000313" key="12">
    <source>
        <dbReference type="EMBL" id="CAB4774326.1"/>
    </source>
</evidence>
<evidence type="ECO:0000256" key="5">
    <source>
        <dbReference type="ARBA" id="ARBA00022801"/>
    </source>
</evidence>
<dbReference type="InterPro" id="IPR014721">
    <property type="entry name" value="Ribsml_uS5_D2-typ_fold_subgr"/>
</dbReference>
<dbReference type="Pfam" id="PF18073">
    <property type="entry name" value="Zn_ribbon_LapB"/>
    <property type="match status" value="1"/>
</dbReference>
<evidence type="ECO:0000256" key="8">
    <source>
        <dbReference type="ARBA" id="ARBA00023016"/>
    </source>
</evidence>
<keyword evidence="3" id="KW-0227">DNA damage</keyword>
<accession>A0A6J6VSF6</accession>
<proteinExistence type="inferred from homology"/>
<dbReference type="HAMAP" id="MF_01498">
    <property type="entry name" value="RadA_bact"/>
    <property type="match status" value="1"/>
</dbReference>
<evidence type="ECO:0000259" key="11">
    <source>
        <dbReference type="PROSITE" id="PS50162"/>
    </source>
</evidence>
<evidence type="ECO:0000256" key="6">
    <source>
        <dbReference type="ARBA" id="ARBA00022833"/>
    </source>
</evidence>
<dbReference type="PRINTS" id="PR01874">
    <property type="entry name" value="DNAREPAIRADA"/>
</dbReference>
<evidence type="ECO:0000256" key="2">
    <source>
        <dbReference type="ARBA" id="ARBA00022741"/>
    </source>
</evidence>
<keyword evidence="8" id="KW-0346">Stress response</keyword>
<dbReference type="Pfam" id="PF13481">
    <property type="entry name" value="AAA_25"/>
    <property type="match status" value="1"/>
</dbReference>
<organism evidence="12">
    <name type="scientific">freshwater metagenome</name>
    <dbReference type="NCBI Taxonomy" id="449393"/>
    <lineage>
        <taxon>unclassified sequences</taxon>
        <taxon>metagenomes</taxon>
        <taxon>ecological metagenomes</taxon>
    </lineage>
</organism>
<dbReference type="PANTHER" id="PTHR32472">
    <property type="entry name" value="DNA REPAIR PROTEIN RADA"/>
    <property type="match status" value="1"/>
</dbReference>
<evidence type="ECO:0000256" key="7">
    <source>
        <dbReference type="ARBA" id="ARBA00022840"/>
    </source>
</evidence>
<keyword evidence="2" id="KW-0547">Nucleotide-binding</keyword>
<keyword evidence="1" id="KW-0479">Metal-binding</keyword>
<gene>
    <name evidence="12" type="ORF">UFOPK2754_03273</name>
</gene>
<dbReference type="SUPFAM" id="SSF52540">
    <property type="entry name" value="P-loop containing nucleoside triphosphate hydrolases"/>
    <property type="match status" value="1"/>
</dbReference>
<evidence type="ECO:0000256" key="4">
    <source>
        <dbReference type="ARBA" id="ARBA00022771"/>
    </source>
</evidence>
<dbReference type="CDD" id="cd01121">
    <property type="entry name" value="RadA_SMS_N"/>
    <property type="match status" value="1"/>
</dbReference>
<dbReference type="SMART" id="SM00382">
    <property type="entry name" value="AAA"/>
    <property type="match status" value="1"/>
</dbReference>
<reference evidence="12" key="1">
    <citation type="submission" date="2020-05" db="EMBL/GenBank/DDBJ databases">
        <authorList>
            <person name="Chiriac C."/>
            <person name="Salcher M."/>
            <person name="Ghai R."/>
            <person name="Kavagutti S V."/>
        </authorList>
    </citation>
    <scope>NUCLEOTIDE SEQUENCE</scope>
</reference>
<keyword evidence="6" id="KW-0862">Zinc</keyword>
<dbReference type="SUPFAM" id="SSF54211">
    <property type="entry name" value="Ribosomal protein S5 domain 2-like"/>
    <property type="match status" value="1"/>
</dbReference>
<protein>
    <submittedName>
        <fullName evidence="12">Unannotated protein</fullName>
    </submittedName>
</protein>
<dbReference type="PANTHER" id="PTHR32472:SF10">
    <property type="entry name" value="DNA REPAIR PROTEIN RADA-LIKE PROTEIN"/>
    <property type="match status" value="1"/>
</dbReference>
<dbReference type="AlphaFoldDB" id="A0A6J6VSF6"/>
<dbReference type="GO" id="GO:0000725">
    <property type="term" value="P:recombinational repair"/>
    <property type="evidence" value="ECO:0007669"/>
    <property type="project" value="TreeGrafter"/>
</dbReference>
<dbReference type="GO" id="GO:0016787">
    <property type="term" value="F:hydrolase activity"/>
    <property type="evidence" value="ECO:0007669"/>
    <property type="project" value="UniProtKB-KW"/>
</dbReference>
<dbReference type="GO" id="GO:0008270">
    <property type="term" value="F:zinc ion binding"/>
    <property type="evidence" value="ECO:0007669"/>
    <property type="project" value="UniProtKB-KW"/>
</dbReference>
<sequence>MSRTRTIYRCRECGHTESKWAGRCPACSEWSTLEEEVEVPAAGRGGAARPFEAALPIDQIDFAEWVAVPTGLPEVDRVLGGGLVPGSVTLVHGEPGIGKSTLLLQIVRGVAERGRRALYLTAEESKQQVRLRAERLGTLHPELWLASETDVVSVVQHIEQVKPAVVVVDSIQTISDPSLSSAPGTVVQVRESANRLVQVAKSNGIAIILVGHVTKDGALAGPRVLEHLVDTVLGFEGDRHHTMRILRATKHRFGSTDEIGVFEMAEEGLVTVDDPSAIFLADRSQGVSGSIVAPTIDGHRPILVEIQALMINASTVVPRRSAEGVDLGRLNFLLAVLEKRAGIPFGKHDVYALAVGGVQVHEPGADLALCLALASAQYNVVLPPDLVACGEVGLGGELRRVIHLERRLTEAARLGLRRAVIPANAPPSPAGIEELRASNLSEALQLAGFGKAPG</sequence>
<dbReference type="InterPro" id="IPR004504">
    <property type="entry name" value="DNA_repair_RadA"/>
</dbReference>
<keyword evidence="10" id="KW-0234">DNA repair</keyword>
<evidence type="ECO:0000256" key="3">
    <source>
        <dbReference type="ARBA" id="ARBA00022763"/>
    </source>
</evidence>
<feature type="domain" description="RecA family profile 1" evidence="11">
    <location>
        <begin position="64"/>
        <end position="213"/>
    </location>
</feature>
<dbReference type="Gene3D" id="3.30.230.10">
    <property type="match status" value="1"/>
</dbReference>
<evidence type="ECO:0000256" key="9">
    <source>
        <dbReference type="ARBA" id="ARBA00023125"/>
    </source>
</evidence>
<evidence type="ECO:0000256" key="10">
    <source>
        <dbReference type="ARBA" id="ARBA00023204"/>
    </source>
</evidence>
<keyword evidence="9" id="KW-0238">DNA-binding</keyword>
<name>A0A6J6VSF6_9ZZZZ</name>
<dbReference type="FunFam" id="3.40.50.300:FF:000050">
    <property type="entry name" value="DNA repair protein RadA"/>
    <property type="match status" value="1"/>
</dbReference>
<dbReference type="GO" id="GO:0003684">
    <property type="term" value="F:damaged DNA binding"/>
    <property type="evidence" value="ECO:0007669"/>
    <property type="project" value="InterPro"/>
</dbReference>
<dbReference type="EMBL" id="CAEZYR010000211">
    <property type="protein sequence ID" value="CAB4774326.1"/>
    <property type="molecule type" value="Genomic_DNA"/>
</dbReference>
<dbReference type="GO" id="GO:0140664">
    <property type="term" value="F:ATP-dependent DNA damage sensor activity"/>
    <property type="evidence" value="ECO:0007669"/>
    <property type="project" value="InterPro"/>
</dbReference>
<dbReference type="InterPro" id="IPR041166">
    <property type="entry name" value="Rubredoxin_2"/>
</dbReference>
<dbReference type="InterPro" id="IPR020588">
    <property type="entry name" value="RecA_ATP-bd"/>
</dbReference>
<dbReference type="Gene3D" id="3.40.50.300">
    <property type="entry name" value="P-loop containing nucleotide triphosphate hydrolases"/>
    <property type="match status" value="1"/>
</dbReference>
<dbReference type="InterPro" id="IPR027417">
    <property type="entry name" value="P-loop_NTPase"/>
</dbReference>
<dbReference type="GO" id="GO:0005524">
    <property type="term" value="F:ATP binding"/>
    <property type="evidence" value="ECO:0007669"/>
    <property type="project" value="UniProtKB-KW"/>
</dbReference>
<keyword evidence="7" id="KW-0067">ATP-binding</keyword>
<keyword evidence="4" id="KW-0863">Zinc-finger</keyword>
<dbReference type="PROSITE" id="PS50162">
    <property type="entry name" value="RECA_2"/>
    <property type="match status" value="1"/>
</dbReference>
<dbReference type="InterPro" id="IPR003593">
    <property type="entry name" value="AAA+_ATPase"/>
</dbReference>
<keyword evidence="5" id="KW-0378">Hydrolase</keyword>
<dbReference type="NCBIfam" id="TIGR00416">
    <property type="entry name" value="sms"/>
    <property type="match status" value="1"/>
</dbReference>
<evidence type="ECO:0000256" key="1">
    <source>
        <dbReference type="ARBA" id="ARBA00022723"/>
    </source>
</evidence>
<dbReference type="GO" id="GO:0005829">
    <property type="term" value="C:cytosol"/>
    <property type="evidence" value="ECO:0007669"/>
    <property type="project" value="TreeGrafter"/>
</dbReference>